<dbReference type="RefSeq" id="WP_133118720.1">
    <property type="nucleotide sequence ID" value="NZ_PHHA01000030.1"/>
</dbReference>
<dbReference type="OrthoDB" id="5692672at2"/>
<accession>A0A2M8RZY7</accession>
<evidence type="ECO:0000313" key="1">
    <source>
        <dbReference type="EMBL" id="PJG84462.1"/>
    </source>
</evidence>
<organism evidence="1 2">
    <name type="scientific">Conservatibacter flavescens</name>
    <dbReference type="NCBI Taxonomy" id="28161"/>
    <lineage>
        <taxon>Bacteria</taxon>
        <taxon>Pseudomonadati</taxon>
        <taxon>Pseudomonadota</taxon>
        <taxon>Gammaproteobacteria</taxon>
        <taxon>Pasteurellales</taxon>
        <taxon>Pasteurellaceae</taxon>
        <taxon>Conservatibacter</taxon>
    </lineage>
</organism>
<keyword evidence="2" id="KW-1185">Reference proteome</keyword>
<comment type="caution">
    <text evidence="1">The sequence shown here is derived from an EMBL/GenBank/DDBJ whole genome shotgun (WGS) entry which is preliminary data.</text>
</comment>
<sequence length="90" mass="9307">MRISTAVGVVTKNMGILGIATTNSGVEFSDAYFRKGEDALTAAKAGGISFGVSAVGGVLGKTVEKSSSGYFNPAWKKYEEKAGHLPYGIS</sequence>
<feature type="non-terminal residue" evidence="1">
    <location>
        <position position="90"/>
    </location>
</feature>
<dbReference type="Proteomes" id="UP000229329">
    <property type="component" value="Unassembled WGS sequence"/>
</dbReference>
<reference evidence="1 2" key="1">
    <citation type="submission" date="2017-11" db="EMBL/GenBank/DDBJ databases">
        <title>Reclassification of Bisgaard taxon 7 as Conservatibacter flavescens gen. nov., sp. nov.</title>
        <authorList>
            <person name="Christensen H."/>
        </authorList>
    </citation>
    <scope>NUCLEOTIDE SEQUENCE [LARGE SCALE GENOMIC DNA]</scope>
    <source>
        <strain evidence="1 2">7_4</strain>
    </source>
</reference>
<proteinExistence type="predicted"/>
<evidence type="ECO:0000313" key="2">
    <source>
        <dbReference type="Proteomes" id="UP000229329"/>
    </source>
</evidence>
<protein>
    <submittedName>
        <fullName evidence="1">Uncharacterized protein</fullName>
    </submittedName>
</protein>
<dbReference type="AlphaFoldDB" id="A0A2M8RZY7"/>
<gene>
    <name evidence="1" type="ORF">CVP05_11205</name>
</gene>
<dbReference type="EMBL" id="PHHA01000030">
    <property type="protein sequence ID" value="PJG84462.1"/>
    <property type="molecule type" value="Genomic_DNA"/>
</dbReference>
<name>A0A2M8RZY7_9PAST</name>